<evidence type="ECO:0000313" key="3">
    <source>
        <dbReference type="Proteomes" id="UP001589627"/>
    </source>
</evidence>
<keyword evidence="1" id="KW-0472">Membrane</keyword>
<keyword evidence="1" id="KW-0812">Transmembrane</keyword>
<evidence type="ECO:0000256" key="1">
    <source>
        <dbReference type="SAM" id="Phobius"/>
    </source>
</evidence>
<reference evidence="2 3" key="1">
    <citation type="submission" date="2024-09" db="EMBL/GenBank/DDBJ databases">
        <authorList>
            <person name="Sun Q."/>
            <person name="Mori K."/>
        </authorList>
    </citation>
    <scope>NUCLEOTIDE SEQUENCE [LARGE SCALE GENOMIC DNA]</scope>
    <source>
        <strain evidence="2 3">TBRC 0563</strain>
    </source>
</reference>
<organism evidence="2 3">
    <name type="scientific">Actinoallomurus acaciae</name>
    <dbReference type="NCBI Taxonomy" id="502577"/>
    <lineage>
        <taxon>Bacteria</taxon>
        <taxon>Bacillati</taxon>
        <taxon>Actinomycetota</taxon>
        <taxon>Actinomycetes</taxon>
        <taxon>Streptosporangiales</taxon>
        <taxon>Thermomonosporaceae</taxon>
        <taxon>Actinoallomurus</taxon>
    </lineage>
</organism>
<dbReference type="EMBL" id="JBHLZP010000028">
    <property type="protein sequence ID" value="MFB9831791.1"/>
    <property type="molecule type" value="Genomic_DNA"/>
</dbReference>
<proteinExistence type="predicted"/>
<sequence length="51" mass="5349">MAIRLALAGVLLIVVGVIDLGGYRLITVSLGVLALVASGIAWMTARRRTVQ</sequence>
<name>A0ABV5Y9T7_9ACTN</name>
<evidence type="ECO:0000313" key="2">
    <source>
        <dbReference type="EMBL" id="MFB9831791.1"/>
    </source>
</evidence>
<comment type="caution">
    <text evidence="2">The sequence shown here is derived from an EMBL/GenBank/DDBJ whole genome shotgun (WGS) entry which is preliminary data.</text>
</comment>
<accession>A0ABV5Y9T7</accession>
<gene>
    <name evidence="2" type="ORF">ACFFNX_06270</name>
</gene>
<dbReference type="RefSeq" id="WP_378196591.1">
    <property type="nucleotide sequence ID" value="NZ_JBHLZP010000028.1"/>
</dbReference>
<dbReference type="Proteomes" id="UP001589627">
    <property type="component" value="Unassembled WGS sequence"/>
</dbReference>
<keyword evidence="1" id="KW-1133">Transmembrane helix</keyword>
<feature type="transmembrane region" description="Helical" evidence="1">
    <location>
        <begin position="26"/>
        <end position="45"/>
    </location>
</feature>
<keyword evidence="3" id="KW-1185">Reference proteome</keyword>
<protein>
    <submittedName>
        <fullName evidence="2">Uncharacterized protein</fullName>
    </submittedName>
</protein>